<evidence type="ECO:0000313" key="5">
    <source>
        <dbReference type="Proteomes" id="UP000663879"/>
    </source>
</evidence>
<dbReference type="SUPFAM" id="SSF52058">
    <property type="entry name" value="L domain-like"/>
    <property type="match status" value="1"/>
</dbReference>
<reference evidence="4" key="1">
    <citation type="submission" date="2021-02" db="EMBL/GenBank/DDBJ databases">
        <authorList>
            <person name="Nowell W R."/>
        </authorList>
    </citation>
    <scope>NUCLEOTIDE SEQUENCE</scope>
    <source>
        <strain evidence="4">Ploen Becks lab</strain>
    </source>
</reference>
<accession>A0A814GRM4</accession>
<evidence type="ECO:0000256" key="1">
    <source>
        <dbReference type="ARBA" id="ARBA00022614"/>
    </source>
</evidence>
<dbReference type="InterPro" id="IPR032675">
    <property type="entry name" value="LRR_dom_sf"/>
</dbReference>
<dbReference type="PANTHER" id="PTHR24373">
    <property type="entry name" value="SLIT RELATED LEUCINE-RICH REPEAT NEURONAL PROTEIN"/>
    <property type="match status" value="1"/>
</dbReference>
<dbReference type="GO" id="GO:0031012">
    <property type="term" value="C:extracellular matrix"/>
    <property type="evidence" value="ECO:0007669"/>
    <property type="project" value="TreeGrafter"/>
</dbReference>
<dbReference type="Gene3D" id="3.80.10.10">
    <property type="entry name" value="Ribonuclease Inhibitor"/>
    <property type="match status" value="2"/>
</dbReference>
<dbReference type="InterPro" id="IPR001611">
    <property type="entry name" value="Leu-rich_rpt"/>
</dbReference>
<evidence type="ECO:0000256" key="2">
    <source>
        <dbReference type="ARBA" id="ARBA00022729"/>
    </source>
</evidence>
<name>A0A814GRM4_9BILA</name>
<keyword evidence="3" id="KW-0677">Repeat</keyword>
<dbReference type="AlphaFoldDB" id="A0A814GRM4"/>
<dbReference type="InterPro" id="IPR050328">
    <property type="entry name" value="Dev_Immune_Receptor"/>
</dbReference>
<organism evidence="4 5">
    <name type="scientific">Brachionus calyciflorus</name>
    <dbReference type="NCBI Taxonomy" id="104777"/>
    <lineage>
        <taxon>Eukaryota</taxon>
        <taxon>Metazoa</taxon>
        <taxon>Spiralia</taxon>
        <taxon>Gnathifera</taxon>
        <taxon>Rotifera</taxon>
        <taxon>Eurotatoria</taxon>
        <taxon>Monogononta</taxon>
        <taxon>Pseudotrocha</taxon>
        <taxon>Ploima</taxon>
        <taxon>Brachionidae</taxon>
        <taxon>Brachionus</taxon>
    </lineage>
</organism>
<keyword evidence="1" id="KW-0433">Leucine-rich repeat</keyword>
<dbReference type="GO" id="GO:0005615">
    <property type="term" value="C:extracellular space"/>
    <property type="evidence" value="ECO:0007669"/>
    <property type="project" value="TreeGrafter"/>
</dbReference>
<protein>
    <submittedName>
        <fullName evidence="4">Uncharacterized protein</fullName>
    </submittedName>
</protein>
<evidence type="ECO:0000313" key="4">
    <source>
        <dbReference type="EMBL" id="CAF1000124.1"/>
    </source>
</evidence>
<keyword evidence="5" id="KW-1185">Reference proteome</keyword>
<dbReference type="InterPro" id="IPR003591">
    <property type="entry name" value="Leu-rich_rpt_typical-subtyp"/>
</dbReference>
<dbReference type="OrthoDB" id="676979at2759"/>
<dbReference type="PROSITE" id="PS51450">
    <property type="entry name" value="LRR"/>
    <property type="match status" value="1"/>
</dbReference>
<dbReference type="Proteomes" id="UP000663879">
    <property type="component" value="Unassembled WGS sequence"/>
</dbReference>
<dbReference type="Pfam" id="PF13855">
    <property type="entry name" value="LRR_8"/>
    <property type="match status" value="1"/>
</dbReference>
<comment type="caution">
    <text evidence="4">The sequence shown here is derived from an EMBL/GenBank/DDBJ whole genome shotgun (WGS) entry which is preliminary data.</text>
</comment>
<sequence>MTNKTKFFANIINEIDIKAERVLAELNVSQEEKSKVNSSRNLFISTLKQIKLENKTDSGLNMFCYFIPNEMKEHMSEISMETKCYFKFDNKLGKLVLFNQFIKPEVFDDVCDVINENVKLNDRDFHSFQDYAKCVVMVKILDEKFKESTPIIDMSDLTQNSLTTLNISSHKFNDILSEDFEFLPYFINFFSNFKNLIDLEFRESKIEILTSNCFLGLSNLRILSISNARLKHFDKDAFVDLKNLKKLSLPHNFLCEIKSEMLNGLENLEELNLSENELRKINFKGMKNLKNLDLSNNKWKINVDSNCFENCSQIRILCLQNSLIGTLPPNVFNDSKYLSYLNLKGNTLDNFDFLIHLNYLEFLNISCKTNFSYKLLNDIIFKSLKYLVIETERVGVFGENLNNLQALEINGVSNFEGGSLKNLKSLEFLALNIQNDSIIEQLDETFFIGLNNLKYLAIKTWSFGHSSIEKFRNKENLFLSLFVKSSENLKSQTFYDDDDVSYSLVTEIKTIESEIFFVEKILHVSKDVRDEIFKFKTFNPRMDKILDDFVFLNR</sequence>
<dbReference type="SMART" id="SM00369">
    <property type="entry name" value="LRR_TYP"/>
    <property type="match status" value="5"/>
</dbReference>
<gene>
    <name evidence="4" type="ORF">OXX778_LOCUS16362</name>
</gene>
<evidence type="ECO:0000256" key="3">
    <source>
        <dbReference type="ARBA" id="ARBA00022737"/>
    </source>
</evidence>
<keyword evidence="2" id="KW-0732">Signal</keyword>
<proteinExistence type="predicted"/>
<dbReference type="EMBL" id="CAJNOC010003848">
    <property type="protein sequence ID" value="CAF1000124.1"/>
    <property type="molecule type" value="Genomic_DNA"/>
</dbReference>
<dbReference type="PANTHER" id="PTHR24373:SF387">
    <property type="entry name" value="LEUCINE-RICH REPEATS AND IMMUNOGLOBULIN-LIKE DOMAINS PROTEIN SMA-10"/>
    <property type="match status" value="1"/>
</dbReference>